<comment type="caution">
    <text evidence="1">The sequence shown here is derived from an EMBL/GenBank/DDBJ whole genome shotgun (WGS) entry which is preliminary data.</text>
</comment>
<name>A0A8H9K699_VIBVL</name>
<dbReference type="AlphaFoldDB" id="A0A8H9K699"/>
<proteinExistence type="predicted"/>
<organism evidence="1">
    <name type="scientific">Vibrio vulnificus</name>
    <dbReference type="NCBI Taxonomy" id="672"/>
    <lineage>
        <taxon>Bacteria</taxon>
        <taxon>Pseudomonadati</taxon>
        <taxon>Pseudomonadota</taxon>
        <taxon>Gammaproteobacteria</taxon>
        <taxon>Vibrionales</taxon>
        <taxon>Vibrionaceae</taxon>
        <taxon>Vibrio</taxon>
    </lineage>
</organism>
<dbReference type="EMBL" id="DACRBY010000001">
    <property type="protein sequence ID" value="HAS8538218.1"/>
    <property type="molecule type" value="Genomic_DNA"/>
</dbReference>
<reference evidence="1" key="1">
    <citation type="journal article" date="2018" name="Genome Biol.">
        <title>SKESA: strategic k-mer extension for scrupulous assemblies.</title>
        <authorList>
            <person name="Souvorov A."/>
            <person name="Agarwala R."/>
            <person name="Lipman D.J."/>
        </authorList>
    </citation>
    <scope>NUCLEOTIDE SEQUENCE</scope>
    <source>
        <strain evidence="1">BCW_3452</strain>
    </source>
</reference>
<sequence length="94" mass="10779">MLEKYRVVVRVIASIDSKNEDNTQIAKPWEQYDSCTKDEVHTIRADTLVDVEATSNEHAVEVALENSPPTGLDDNIYNLHFWVDTDQCEDIEKL</sequence>
<reference evidence="1" key="2">
    <citation type="submission" date="2019-01" db="EMBL/GenBank/DDBJ databases">
        <authorList>
            <consortium name="NCBI Pathogen Detection Project"/>
        </authorList>
    </citation>
    <scope>NUCLEOTIDE SEQUENCE</scope>
    <source>
        <strain evidence="1">BCW_3452</strain>
    </source>
</reference>
<accession>A0A8H9K699</accession>
<evidence type="ECO:0000313" key="1">
    <source>
        <dbReference type="EMBL" id="HAS8538218.1"/>
    </source>
</evidence>
<dbReference type="Proteomes" id="UP000863257">
    <property type="component" value="Unassembled WGS sequence"/>
</dbReference>
<protein>
    <submittedName>
        <fullName evidence="1">Uncharacterized protein</fullName>
    </submittedName>
</protein>
<gene>
    <name evidence="1" type="ORF">I7730_00195</name>
</gene>